<dbReference type="Proteomes" id="UP001221898">
    <property type="component" value="Unassembled WGS sequence"/>
</dbReference>
<gene>
    <name evidence="2" type="ORF">AAFF_G00165870</name>
</gene>
<feature type="compositionally biased region" description="Basic and acidic residues" evidence="1">
    <location>
        <begin position="33"/>
        <end position="55"/>
    </location>
</feature>
<sequence>MGTHGVLKRLKCAVWPSRGGGGPRVTGSVRLRPRPDRTETHKTHENCARIRHGDTESTTQRSGQGMKKTDASGTRLEKKRCPHGSHRSHRGSFVPTVPASLTAPGDDVRG</sequence>
<protein>
    <submittedName>
        <fullName evidence="2">Uncharacterized protein</fullName>
    </submittedName>
</protein>
<feature type="compositionally biased region" description="Basic residues" evidence="1">
    <location>
        <begin position="77"/>
        <end position="90"/>
    </location>
</feature>
<accession>A0AAD7R0L9</accession>
<feature type="region of interest" description="Disordered" evidence="1">
    <location>
        <begin position="17"/>
        <end position="110"/>
    </location>
</feature>
<dbReference type="AlphaFoldDB" id="A0AAD7R0L9"/>
<keyword evidence="3" id="KW-1185">Reference proteome</keyword>
<evidence type="ECO:0000313" key="2">
    <source>
        <dbReference type="EMBL" id="KAJ8351004.1"/>
    </source>
</evidence>
<comment type="caution">
    <text evidence="2">The sequence shown here is derived from an EMBL/GenBank/DDBJ whole genome shotgun (WGS) entry which is preliminary data.</text>
</comment>
<evidence type="ECO:0000256" key="1">
    <source>
        <dbReference type="SAM" id="MobiDB-lite"/>
    </source>
</evidence>
<reference evidence="2" key="1">
    <citation type="journal article" date="2023" name="Science">
        <title>Genome structures resolve the early diversification of teleost fishes.</title>
        <authorList>
            <person name="Parey E."/>
            <person name="Louis A."/>
            <person name="Montfort J."/>
            <person name="Bouchez O."/>
            <person name="Roques C."/>
            <person name="Iampietro C."/>
            <person name="Lluch J."/>
            <person name="Castinel A."/>
            <person name="Donnadieu C."/>
            <person name="Desvignes T."/>
            <person name="Floi Bucao C."/>
            <person name="Jouanno E."/>
            <person name="Wen M."/>
            <person name="Mejri S."/>
            <person name="Dirks R."/>
            <person name="Jansen H."/>
            <person name="Henkel C."/>
            <person name="Chen W.J."/>
            <person name="Zahm M."/>
            <person name="Cabau C."/>
            <person name="Klopp C."/>
            <person name="Thompson A.W."/>
            <person name="Robinson-Rechavi M."/>
            <person name="Braasch I."/>
            <person name="Lecointre G."/>
            <person name="Bobe J."/>
            <person name="Postlethwait J.H."/>
            <person name="Berthelot C."/>
            <person name="Roest Crollius H."/>
            <person name="Guiguen Y."/>
        </authorList>
    </citation>
    <scope>NUCLEOTIDE SEQUENCE</scope>
    <source>
        <strain evidence="2">NC1722</strain>
    </source>
</reference>
<organism evidence="2 3">
    <name type="scientific">Aldrovandia affinis</name>
    <dbReference type="NCBI Taxonomy" id="143900"/>
    <lineage>
        <taxon>Eukaryota</taxon>
        <taxon>Metazoa</taxon>
        <taxon>Chordata</taxon>
        <taxon>Craniata</taxon>
        <taxon>Vertebrata</taxon>
        <taxon>Euteleostomi</taxon>
        <taxon>Actinopterygii</taxon>
        <taxon>Neopterygii</taxon>
        <taxon>Teleostei</taxon>
        <taxon>Notacanthiformes</taxon>
        <taxon>Halosauridae</taxon>
        <taxon>Aldrovandia</taxon>
    </lineage>
</organism>
<dbReference type="EMBL" id="JAINUG010002212">
    <property type="protein sequence ID" value="KAJ8351004.1"/>
    <property type="molecule type" value="Genomic_DNA"/>
</dbReference>
<proteinExistence type="predicted"/>
<evidence type="ECO:0000313" key="3">
    <source>
        <dbReference type="Proteomes" id="UP001221898"/>
    </source>
</evidence>
<name>A0AAD7R0L9_9TELE</name>